<feature type="compositionally biased region" description="Pro residues" evidence="1">
    <location>
        <begin position="148"/>
        <end position="158"/>
    </location>
</feature>
<feature type="compositionally biased region" description="Acidic residues" evidence="1">
    <location>
        <begin position="63"/>
        <end position="75"/>
    </location>
</feature>
<organism evidence="2 3">
    <name type="scientific">Homarus americanus</name>
    <name type="common">American lobster</name>
    <dbReference type="NCBI Taxonomy" id="6706"/>
    <lineage>
        <taxon>Eukaryota</taxon>
        <taxon>Metazoa</taxon>
        <taxon>Ecdysozoa</taxon>
        <taxon>Arthropoda</taxon>
        <taxon>Crustacea</taxon>
        <taxon>Multicrustacea</taxon>
        <taxon>Malacostraca</taxon>
        <taxon>Eumalacostraca</taxon>
        <taxon>Eucarida</taxon>
        <taxon>Decapoda</taxon>
        <taxon>Pleocyemata</taxon>
        <taxon>Astacidea</taxon>
        <taxon>Nephropoidea</taxon>
        <taxon>Nephropidae</taxon>
        <taxon>Homarus</taxon>
    </lineage>
</organism>
<proteinExistence type="predicted"/>
<dbReference type="EMBL" id="JAHLQT010024959">
    <property type="protein sequence ID" value="KAG7164678.1"/>
    <property type="molecule type" value="Genomic_DNA"/>
</dbReference>
<feature type="compositionally biased region" description="Acidic residues" evidence="1">
    <location>
        <begin position="164"/>
        <end position="175"/>
    </location>
</feature>
<evidence type="ECO:0000313" key="2">
    <source>
        <dbReference type="EMBL" id="KAG7164678.1"/>
    </source>
</evidence>
<dbReference type="AlphaFoldDB" id="A0A8J5MUM7"/>
<feature type="region of interest" description="Disordered" evidence="1">
    <location>
        <begin position="125"/>
        <end position="175"/>
    </location>
</feature>
<protein>
    <submittedName>
        <fullName evidence="2">Uncharacterized protein</fullName>
    </submittedName>
</protein>
<reference evidence="2" key="1">
    <citation type="journal article" date="2021" name="Sci. Adv.">
        <title>The American lobster genome reveals insights on longevity, neural, and immune adaptations.</title>
        <authorList>
            <person name="Polinski J.M."/>
            <person name="Zimin A.V."/>
            <person name="Clark K.F."/>
            <person name="Kohn A.B."/>
            <person name="Sadowski N."/>
            <person name="Timp W."/>
            <person name="Ptitsyn A."/>
            <person name="Khanna P."/>
            <person name="Romanova D.Y."/>
            <person name="Williams P."/>
            <person name="Greenwood S.J."/>
            <person name="Moroz L.L."/>
            <person name="Walt D.R."/>
            <person name="Bodnar A.G."/>
        </authorList>
    </citation>
    <scope>NUCLEOTIDE SEQUENCE</scope>
    <source>
        <strain evidence="2">GMGI-L3</strain>
    </source>
</reference>
<keyword evidence="3" id="KW-1185">Reference proteome</keyword>
<accession>A0A8J5MUM7</accession>
<gene>
    <name evidence="2" type="ORF">Hamer_G005068</name>
</gene>
<evidence type="ECO:0000256" key="1">
    <source>
        <dbReference type="SAM" id="MobiDB-lite"/>
    </source>
</evidence>
<comment type="caution">
    <text evidence="2">The sequence shown here is derived from an EMBL/GenBank/DDBJ whole genome shotgun (WGS) entry which is preliminary data.</text>
</comment>
<sequence length="175" mass="19947">IGIIVAQAYRERRKSVQFSCWRQLQETATVDVLSDDWGQLGLVDRSAALLLKPLHHAGQAKDEMEDEEEEDEEQSSPDILKLQMLQRKMMRRIHERRAAAAAAESPLQRFLRHYHARLQDLYPEEAQALEESLGNTRRVFKAPEEEPPPPSSPPPSHPPTDVSISDDELTTSEET</sequence>
<evidence type="ECO:0000313" key="3">
    <source>
        <dbReference type="Proteomes" id="UP000747542"/>
    </source>
</evidence>
<feature type="region of interest" description="Disordered" evidence="1">
    <location>
        <begin position="58"/>
        <end position="79"/>
    </location>
</feature>
<feature type="non-terminal residue" evidence="2">
    <location>
        <position position="175"/>
    </location>
</feature>
<dbReference type="Proteomes" id="UP000747542">
    <property type="component" value="Unassembled WGS sequence"/>
</dbReference>
<name>A0A8J5MUM7_HOMAM</name>